<evidence type="ECO:0000313" key="1">
    <source>
        <dbReference type="EMBL" id="AWL97827.1"/>
    </source>
</evidence>
<reference evidence="1 2" key="1">
    <citation type="journal article" date="2014" name="Int. J. Syst. Evol. Microbiol.">
        <title>Bradyrhizobium ottawaense sp. nov., a symbiotic nitrogen fixing bacterium from root nodules of soybeans in Canada.</title>
        <authorList>
            <person name="Yu X."/>
            <person name="Cloutier S."/>
            <person name="Tambong J.T."/>
            <person name="Bromfield E.S."/>
        </authorList>
    </citation>
    <scope>NUCLEOTIDE SEQUENCE [LARGE SCALE GENOMIC DNA]</scope>
    <source>
        <strain evidence="1 2">OO99</strain>
    </source>
</reference>
<organism evidence="1 2">
    <name type="scientific">Bradyrhizobium ottawaense</name>
    <dbReference type="NCBI Taxonomy" id="931866"/>
    <lineage>
        <taxon>Bacteria</taxon>
        <taxon>Pseudomonadati</taxon>
        <taxon>Pseudomonadota</taxon>
        <taxon>Alphaproteobacteria</taxon>
        <taxon>Hyphomicrobiales</taxon>
        <taxon>Nitrobacteraceae</taxon>
        <taxon>Bradyrhizobium</taxon>
    </lineage>
</organism>
<evidence type="ECO:0000313" key="2">
    <source>
        <dbReference type="Proteomes" id="UP000215703"/>
    </source>
</evidence>
<accession>A0A2U8PKE1</accession>
<dbReference type="AlphaFoldDB" id="A0A2U8PKE1"/>
<name>A0A2U8PKE1_9BRAD</name>
<reference evidence="1 2" key="2">
    <citation type="journal article" date="2017" name="Syst. Appl. Microbiol.">
        <title>Soybeans inoculated with root zone soils of Canadian native legumes harbour diverse and novel Bradyrhizobium spp. that possess agricultural potential.</title>
        <authorList>
            <person name="Bromfield E.S.P."/>
            <person name="Cloutier S."/>
            <person name="Tambong J.T."/>
            <person name="Tran Thi T.V."/>
        </authorList>
    </citation>
    <scope>NUCLEOTIDE SEQUENCE [LARGE SCALE GENOMIC DNA]</scope>
    <source>
        <strain evidence="1 2">OO99</strain>
    </source>
</reference>
<dbReference type="EMBL" id="CP029425">
    <property type="protein sequence ID" value="AWL97827.1"/>
    <property type="molecule type" value="Genomic_DNA"/>
</dbReference>
<keyword evidence="1" id="KW-0413">Isomerase</keyword>
<dbReference type="InterPro" id="IPR032710">
    <property type="entry name" value="NTF2-like_dom_sf"/>
</dbReference>
<protein>
    <submittedName>
        <fullName evidence="1">Ketosteroid isomerase</fullName>
    </submittedName>
</protein>
<dbReference type="Pfam" id="PF12680">
    <property type="entry name" value="SnoaL_2"/>
    <property type="match status" value="1"/>
</dbReference>
<sequence>MISAFPPNGDAAMNAIANKKLMQDIFAAAANPDPNARDRALFAASLAEDAKWVVTGQYSWSRTFSGKESILNDLHGYVRTRLRDRTRTVAHRFIADGDVVVVEAKGDNVTPEGVRYDNDYCLVFRLEDGKIKEIREYCDSILTERALGSFPQAPVRAAS</sequence>
<proteinExistence type="predicted"/>
<dbReference type="SUPFAM" id="SSF54427">
    <property type="entry name" value="NTF2-like"/>
    <property type="match status" value="1"/>
</dbReference>
<dbReference type="KEGG" id="bot:CIT37_00090"/>
<dbReference type="PANTHER" id="PTHR41252">
    <property type="entry name" value="BLR2505 PROTEIN"/>
    <property type="match status" value="1"/>
</dbReference>
<dbReference type="Proteomes" id="UP000215703">
    <property type="component" value="Chromosome"/>
</dbReference>
<gene>
    <name evidence="1" type="ORF">CIT37_00090</name>
</gene>
<dbReference type="OrthoDB" id="6657864at2"/>
<dbReference type="Gene3D" id="3.10.450.50">
    <property type="match status" value="1"/>
</dbReference>
<dbReference type="InterPro" id="IPR037401">
    <property type="entry name" value="SnoaL-like"/>
</dbReference>
<dbReference type="PANTHER" id="PTHR41252:SF1">
    <property type="entry name" value="BLR2505 PROTEIN"/>
    <property type="match status" value="1"/>
</dbReference>
<dbReference type="GO" id="GO:0016853">
    <property type="term" value="F:isomerase activity"/>
    <property type="evidence" value="ECO:0007669"/>
    <property type="project" value="UniProtKB-KW"/>
</dbReference>